<dbReference type="InterPro" id="IPR041373">
    <property type="entry name" value="RT_RNaseH"/>
</dbReference>
<dbReference type="PANTHER" id="PTHR34072">
    <property type="entry name" value="ENZYMATIC POLYPROTEIN-RELATED"/>
    <property type="match status" value="1"/>
</dbReference>
<comment type="caution">
    <text evidence="8">The sequence shown here is derived from an EMBL/GenBank/DDBJ whole genome shotgun (WGS) entry which is preliminary data.</text>
</comment>
<evidence type="ECO:0000313" key="8">
    <source>
        <dbReference type="EMBL" id="RDY09649.1"/>
    </source>
</evidence>
<dbReference type="Proteomes" id="UP000257109">
    <property type="component" value="Unassembled WGS sequence"/>
</dbReference>
<evidence type="ECO:0000256" key="3">
    <source>
        <dbReference type="ARBA" id="ARBA00022722"/>
    </source>
</evidence>
<dbReference type="EMBL" id="QJKJ01000995">
    <property type="protein sequence ID" value="RDY09649.1"/>
    <property type="molecule type" value="Genomic_DNA"/>
</dbReference>
<dbReference type="PANTHER" id="PTHR34072:SF57">
    <property type="entry name" value="RNA-DIRECTED DNA POLYMERASE"/>
    <property type="match status" value="1"/>
</dbReference>
<dbReference type="GO" id="GO:0004519">
    <property type="term" value="F:endonuclease activity"/>
    <property type="evidence" value="ECO:0007669"/>
    <property type="project" value="UniProtKB-KW"/>
</dbReference>
<feature type="domain" description="Reverse transcriptase RNase H-like" evidence="7">
    <location>
        <begin position="199"/>
        <end position="300"/>
    </location>
</feature>
<keyword evidence="4" id="KW-0255">Endonuclease</keyword>
<gene>
    <name evidence="8" type="primary">pol</name>
    <name evidence="8" type="ORF">CR513_05941</name>
</gene>
<feature type="non-terminal residue" evidence="8">
    <location>
        <position position="1"/>
    </location>
</feature>
<organism evidence="8 9">
    <name type="scientific">Mucuna pruriens</name>
    <name type="common">Velvet bean</name>
    <name type="synonym">Dolichos pruriens</name>
    <dbReference type="NCBI Taxonomy" id="157652"/>
    <lineage>
        <taxon>Eukaryota</taxon>
        <taxon>Viridiplantae</taxon>
        <taxon>Streptophyta</taxon>
        <taxon>Embryophyta</taxon>
        <taxon>Tracheophyta</taxon>
        <taxon>Spermatophyta</taxon>
        <taxon>Magnoliopsida</taxon>
        <taxon>eudicotyledons</taxon>
        <taxon>Gunneridae</taxon>
        <taxon>Pentapetalae</taxon>
        <taxon>rosids</taxon>
        <taxon>fabids</taxon>
        <taxon>Fabales</taxon>
        <taxon>Fabaceae</taxon>
        <taxon>Papilionoideae</taxon>
        <taxon>50 kb inversion clade</taxon>
        <taxon>NPAAA clade</taxon>
        <taxon>indigoferoid/millettioid clade</taxon>
        <taxon>Phaseoleae</taxon>
        <taxon>Mucuna</taxon>
    </lineage>
</organism>
<dbReference type="GO" id="GO:0003964">
    <property type="term" value="F:RNA-directed DNA polymerase activity"/>
    <property type="evidence" value="ECO:0007669"/>
    <property type="project" value="UniProtKB-KW"/>
</dbReference>
<accession>A0A371I3P4</accession>
<sequence>MTRRTKIDVHARTFSMKFGDNMVRHNIFKAMKYPTKNHSVFRLDMINPPALELKSLPEHLRYAYLEGNKKFLVIIANKLSLSKRRVICRFILHRQINIRPPSPTRLTPLPTLGCRSASATPQAPSRGILRHLVSSRGIEVDKEKIDIISSFPQLATMLEVRFFLGQDVQPKFQHNSLAIVQELKKRLTTTLILHAPDWELLFELMCDASNMTLSTILGQRVGKRSHVIAYASCTLDSTQTNYTTTKKEFLAIVFALDKFRSYLLSSKIIVFSHHAALQFLLKKPNVKPRLICWMFVLQEFDIKIINKSGVENLVVEHH</sequence>
<protein>
    <submittedName>
        <fullName evidence="8">Retrovirus-related Pol polyprotein from transposon opus</fullName>
    </submittedName>
</protein>
<keyword evidence="5" id="KW-0378">Hydrolase</keyword>
<evidence type="ECO:0000313" key="9">
    <source>
        <dbReference type="Proteomes" id="UP000257109"/>
    </source>
</evidence>
<dbReference type="Gene3D" id="3.10.20.370">
    <property type="match status" value="1"/>
</dbReference>
<evidence type="ECO:0000259" key="7">
    <source>
        <dbReference type="Pfam" id="PF17917"/>
    </source>
</evidence>
<dbReference type="FunFam" id="3.10.20.370:FF:000001">
    <property type="entry name" value="Retrovirus-related Pol polyprotein from transposon 17.6-like protein"/>
    <property type="match status" value="1"/>
</dbReference>
<dbReference type="GO" id="GO:0016787">
    <property type="term" value="F:hydrolase activity"/>
    <property type="evidence" value="ECO:0007669"/>
    <property type="project" value="UniProtKB-KW"/>
</dbReference>
<keyword evidence="6" id="KW-0695">RNA-directed DNA polymerase</keyword>
<keyword evidence="9" id="KW-1185">Reference proteome</keyword>
<dbReference type="CDD" id="cd09274">
    <property type="entry name" value="RNase_HI_RT_Ty3"/>
    <property type="match status" value="1"/>
</dbReference>
<reference evidence="8" key="1">
    <citation type="submission" date="2018-05" db="EMBL/GenBank/DDBJ databases">
        <title>Draft genome of Mucuna pruriens seed.</title>
        <authorList>
            <person name="Nnadi N.E."/>
            <person name="Vos R."/>
            <person name="Hasami M.H."/>
            <person name="Devisetty U.K."/>
            <person name="Aguiy J.C."/>
        </authorList>
    </citation>
    <scope>NUCLEOTIDE SEQUENCE [LARGE SCALE GENOMIC DNA]</scope>
    <source>
        <strain evidence="8">JCA_2017</strain>
    </source>
</reference>
<dbReference type="AlphaFoldDB" id="A0A371I3P4"/>
<evidence type="ECO:0000256" key="5">
    <source>
        <dbReference type="ARBA" id="ARBA00022801"/>
    </source>
</evidence>
<dbReference type="SUPFAM" id="SSF56672">
    <property type="entry name" value="DNA/RNA polymerases"/>
    <property type="match status" value="1"/>
</dbReference>
<proteinExistence type="predicted"/>
<keyword evidence="1" id="KW-0808">Transferase</keyword>
<evidence type="ECO:0000256" key="6">
    <source>
        <dbReference type="ARBA" id="ARBA00022918"/>
    </source>
</evidence>
<name>A0A371I3P4_MUCPR</name>
<dbReference type="OrthoDB" id="1432176at2759"/>
<keyword evidence="2" id="KW-0548">Nucleotidyltransferase</keyword>
<evidence type="ECO:0000256" key="4">
    <source>
        <dbReference type="ARBA" id="ARBA00022759"/>
    </source>
</evidence>
<evidence type="ECO:0000256" key="2">
    <source>
        <dbReference type="ARBA" id="ARBA00022695"/>
    </source>
</evidence>
<keyword evidence="3" id="KW-0540">Nuclease</keyword>
<evidence type="ECO:0000256" key="1">
    <source>
        <dbReference type="ARBA" id="ARBA00022679"/>
    </source>
</evidence>
<dbReference type="InterPro" id="IPR043502">
    <property type="entry name" value="DNA/RNA_pol_sf"/>
</dbReference>
<dbReference type="Pfam" id="PF17917">
    <property type="entry name" value="RT_RNaseH"/>
    <property type="match status" value="1"/>
</dbReference>